<protein>
    <recommendedName>
        <fullName evidence="5">Preprotein translocase subunit SecA</fullName>
    </recommendedName>
</protein>
<organism evidence="3 4">
    <name type="scientific">Psychrobacter glacincola</name>
    <dbReference type="NCBI Taxonomy" id="56810"/>
    <lineage>
        <taxon>Bacteria</taxon>
        <taxon>Pseudomonadati</taxon>
        <taxon>Pseudomonadota</taxon>
        <taxon>Gammaproteobacteria</taxon>
        <taxon>Moraxellales</taxon>
        <taxon>Moraxellaceae</taxon>
        <taxon>Psychrobacter</taxon>
    </lineage>
</organism>
<feature type="compositionally biased region" description="Polar residues" evidence="1">
    <location>
        <begin position="1"/>
        <end position="23"/>
    </location>
</feature>
<dbReference type="RefSeq" id="WP_201562001.1">
    <property type="nucleotide sequence ID" value="NZ_CAJGZK010000006.1"/>
</dbReference>
<reference evidence="4" key="1">
    <citation type="journal article" date="2019" name="Int. J. Syst. Evol. Microbiol.">
        <title>The Global Catalogue of Microorganisms (GCM) 10K type strain sequencing project: providing services to taxonomists for standard genome sequencing and annotation.</title>
        <authorList>
            <consortium name="The Broad Institute Genomics Platform"/>
            <consortium name="The Broad Institute Genome Sequencing Center for Infectious Disease"/>
            <person name="Wu L."/>
            <person name="Ma J."/>
        </authorList>
    </citation>
    <scope>NUCLEOTIDE SEQUENCE [LARGE SCALE GENOMIC DNA]</scope>
    <source>
        <strain evidence="4">CCM 2050</strain>
    </source>
</reference>
<keyword evidence="2" id="KW-1133">Transmembrane helix</keyword>
<feature type="region of interest" description="Disordered" evidence="1">
    <location>
        <begin position="1"/>
        <end position="42"/>
    </location>
</feature>
<name>A0ABW1W846_9GAMM</name>
<comment type="caution">
    <text evidence="3">The sequence shown here is derived from an EMBL/GenBank/DDBJ whole genome shotgun (WGS) entry which is preliminary data.</text>
</comment>
<proteinExistence type="predicted"/>
<keyword evidence="2" id="KW-0472">Membrane</keyword>
<dbReference type="Proteomes" id="UP001596264">
    <property type="component" value="Unassembled WGS sequence"/>
</dbReference>
<evidence type="ECO:0000313" key="3">
    <source>
        <dbReference type="EMBL" id="MFC6381808.1"/>
    </source>
</evidence>
<keyword evidence="2" id="KW-0812">Transmembrane</keyword>
<gene>
    <name evidence="3" type="ORF">ACFP58_10130</name>
</gene>
<evidence type="ECO:0000256" key="2">
    <source>
        <dbReference type="SAM" id="Phobius"/>
    </source>
</evidence>
<dbReference type="EMBL" id="JBHSTZ010000031">
    <property type="protein sequence ID" value="MFC6381808.1"/>
    <property type="molecule type" value="Genomic_DNA"/>
</dbReference>
<feature type="transmembrane region" description="Helical" evidence="2">
    <location>
        <begin position="48"/>
        <end position="65"/>
    </location>
</feature>
<feature type="transmembrane region" description="Helical" evidence="2">
    <location>
        <begin position="127"/>
        <end position="146"/>
    </location>
</feature>
<accession>A0ABW1W846</accession>
<evidence type="ECO:0008006" key="5">
    <source>
        <dbReference type="Google" id="ProtNLM"/>
    </source>
</evidence>
<feature type="transmembrane region" description="Helical" evidence="2">
    <location>
        <begin position="103"/>
        <end position="121"/>
    </location>
</feature>
<keyword evidence="4" id="KW-1185">Reference proteome</keyword>
<sequence length="371" mass="41955">MPASSTTRPPIESTSTLNQSSVGSERPTGLPETPPVRPNRPKPNRLKLTYDIVMIIVISIDLLLISTDAILMSTFSSDAANWLGISSQLIWYQSNIHDSLRTVGGFFTLFLIAELLLRWAIAIKENIYYRWFFFPFVHWYEVLGCFPQLRALRLFRVVIIGRRLYQLGYQVLPQPWINRINFYIDVVLEELSDRVILTTIQTFRQELTDPKRQKSFIESTIARNREEIEAAILSLLRKELTPKLQALTESAGGGAIIASEMGNAIQEGLANTPELRRYLRMIPIAGSLIEAQLQHVGHNVGENVVNALNERLLDAERLDALMVAIASGIAQIDTDNPALDHLIASIIDDGLTEFEAQIKVQQWKHQDLLKL</sequence>
<evidence type="ECO:0000313" key="4">
    <source>
        <dbReference type="Proteomes" id="UP001596264"/>
    </source>
</evidence>
<evidence type="ECO:0000256" key="1">
    <source>
        <dbReference type="SAM" id="MobiDB-lite"/>
    </source>
</evidence>